<dbReference type="KEGG" id="aten:116288675"/>
<evidence type="ECO:0000313" key="3">
    <source>
        <dbReference type="Proteomes" id="UP000515163"/>
    </source>
</evidence>
<evidence type="ECO:0000256" key="1">
    <source>
        <dbReference type="SAM" id="MobiDB-lite"/>
    </source>
</evidence>
<dbReference type="PANTHER" id="PTHR22409">
    <property type="entry name" value="CHROMOSOME 19 OPEN READING FRAME 44"/>
    <property type="match status" value="1"/>
</dbReference>
<feature type="region of interest" description="Disordered" evidence="1">
    <location>
        <begin position="1"/>
        <end position="37"/>
    </location>
</feature>
<accession>A0A6P8HFJ7</accession>
<keyword evidence="3" id="KW-1185">Reference proteome</keyword>
<protein>
    <submittedName>
        <fullName evidence="4">Uncharacterized protein C19orf44 homolog</fullName>
    </submittedName>
</protein>
<feature type="compositionally biased region" description="Polar residues" evidence="1">
    <location>
        <begin position="217"/>
        <end position="228"/>
    </location>
</feature>
<dbReference type="RefSeq" id="XP_031551355.1">
    <property type="nucleotide sequence ID" value="XM_031695495.1"/>
</dbReference>
<sequence>MSLDNKLKWKQSFQKSKSLSQSSINASRKASLLEDETSDQELQDYLESLKRKSGISGLWTGEKFDKVVRDDEDKTPDISISSSDNEGEEIQSFHSDIKQDDYSDDDFKPNIVMLPESLSDPKDDLSDVSSGELFHGVQLANFDLSDGETKEEPKSTSLNNEDLSKSASISEPKDINAIMNNLHLASEIETEDEVAEEIVDDVDIDETIPQTVDKDSTYYSSFQSSPEPNRTDRESTTPSGRRSRNRPRSRAKSATSVEQSYTMDFSTADEPSTISEKTESLTQSSRRSRSSHRSRSSRSSRSSHTSRSSHRTKSYRSHSSISDHSSVSYDKPKSSHDSKQRTIKVIRDKNSHVCDIGVQTGFDMDQGLRLPSGLGVGMATSGQSIGMQYVDPSPIATHAVSAEALEAVTAYNPAVVALTDMLKQQIRLVQQFVDANNRMYQAYTTSLNTQYRYTTLEDTLEFIEKNKPRSLTLKEALRQIKDDEET</sequence>
<dbReference type="OrthoDB" id="2151530at2759"/>
<feature type="compositionally biased region" description="Basic residues" evidence="1">
    <location>
        <begin position="307"/>
        <end position="316"/>
    </location>
</feature>
<name>A0A6P8HFJ7_ACTTE</name>
<dbReference type="Proteomes" id="UP000515163">
    <property type="component" value="Unplaced"/>
</dbReference>
<feature type="region of interest" description="Disordered" evidence="1">
    <location>
        <begin position="142"/>
        <end position="174"/>
    </location>
</feature>
<feature type="domain" description="DUF4614" evidence="2">
    <location>
        <begin position="287"/>
        <end position="468"/>
    </location>
</feature>
<feature type="compositionally biased region" description="Polar residues" evidence="1">
    <location>
        <begin position="252"/>
        <end position="283"/>
    </location>
</feature>
<evidence type="ECO:0000259" key="2">
    <source>
        <dbReference type="Pfam" id="PF15391"/>
    </source>
</evidence>
<feature type="compositionally biased region" description="Low complexity" evidence="1">
    <location>
        <begin position="317"/>
        <end position="329"/>
    </location>
</feature>
<evidence type="ECO:0000313" key="4">
    <source>
        <dbReference type="RefSeq" id="XP_031551355.1"/>
    </source>
</evidence>
<feature type="compositionally biased region" description="Basic residues" evidence="1">
    <location>
        <begin position="286"/>
        <end position="298"/>
    </location>
</feature>
<feature type="compositionally biased region" description="Basic residues" evidence="1">
    <location>
        <begin position="241"/>
        <end position="251"/>
    </location>
</feature>
<feature type="compositionally biased region" description="Polar residues" evidence="1">
    <location>
        <begin position="155"/>
        <end position="169"/>
    </location>
</feature>
<gene>
    <name evidence="4" type="primary">LOC116288675</name>
</gene>
<feature type="region of interest" description="Disordered" evidence="1">
    <location>
        <begin position="70"/>
        <end position="130"/>
    </location>
</feature>
<feature type="region of interest" description="Disordered" evidence="1">
    <location>
        <begin position="186"/>
        <end position="344"/>
    </location>
</feature>
<dbReference type="InterPro" id="IPR040120">
    <property type="entry name" value="C19orf44-like"/>
</dbReference>
<dbReference type="Pfam" id="PF15391">
    <property type="entry name" value="DUF4614"/>
    <property type="match status" value="1"/>
</dbReference>
<feature type="compositionally biased region" description="Acidic residues" evidence="1">
    <location>
        <begin position="188"/>
        <end position="206"/>
    </location>
</feature>
<feature type="compositionally biased region" description="Low complexity" evidence="1">
    <location>
        <begin position="10"/>
        <end position="23"/>
    </location>
</feature>
<dbReference type="InParanoid" id="A0A6P8HFJ7"/>
<organism evidence="3 4">
    <name type="scientific">Actinia tenebrosa</name>
    <name type="common">Australian red waratah sea anemone</name>
    <dbReference type="NCBI Taxonomy" id="6105"/>
    <lineage>
        <taxon>Eukaryota</taxon>
        <taxon>Metazoa</taxon>
        <taxon>Cnidaria</taxon>
        <taxon>Anthozoa</taxon>
        <taxon>Hexacorallia</taxon>
        <taxon>Actiniaria</taxon>
        <taxon>Actiniidae</taxon>
        <taxon>Actinia</taxon>
    </lineage>
</organism>
<dbReference type="GeneID" id="116288675"/>
<feature type="compositionally biased region" description="Basic and acidic residues" evidence="1">
    <location>
        <begin position="330"/>
        <end position="344"/>
    </location>
</feature>
<reference evidence="4" key="1">
    <citation type="submission" date="2025-08" db="UniProtKB">
        <authorList>
            <consortium name="RefSeq"/>
        </authorList>
    </citation>
    <scope>IDENTIFICATION</scope>
</reference>
<dbReference type="PANTHER" id="PTHR22409:SF2">
    <property type="entry name" value="CHROMOSOME 19 OPEN READING FRAME 44"/>
    <property type="match status" value="1"/>
</dbReference>
<feature type="compositionally biased region" description="Basic and acidic residues" evidence="1">
    <location>
        <begin position="95"/>
        <end position="108"/>
    </location>
</feature>
<proteinExistence type="predicted"/>
<dbReference type="AlphaFoldDB" id="A0A6P8HFJ7"/>
<dbReference type="InterPro" id="IPR027884">
    <property type="entry name" value="DUF4614"/>
</dbReference>